<dbReference type="Pfam" id="PF09312">
    <property type="entry name" value="SurA_N"/>
    <property type="match status" value="1"/>
</dbReference>
<feature type="region of interest" description="Disordered" evidence="10">
    <location>
        <begin position="429"/>
        <end position="456"/>
    </location>
</feature>
<evidence type="ECO:0000256" key="1">
    <source>
        <dbReference type="ARBA" id="ARBA00018370"/>
    </source>
</evidence>
<keyword evidence="4 9" id="KW-0697">Rotamase</keyword>
<protein>
    <recommendedName>
        <fullName evidence="1">Parvulin-like PPIase</fullName>
    </recommendedName>
    <alternativeName>
        <fullName evidence="7">Peptidyl-prolyl cis-trans isomerase plp</fullName>
    </alternativeName>
    <alternativeName>
        <fullName evidence="8">Rotamase plp</fullName>
    </alternativeName>
</protein>
<comment type="caution">
    <text evidence="13">The sequence shown here is derived from an EMBL/GenBank/DDBJ whole genome shotgun (WGS) entry which is preliminary data.</text>
</comment>
<dbReference type="PROSITE" id="PS50198">
    <property type="entry name" value="PPIC_PPIASE_2"/>
    <property type="match status" value="1"/>
</dbReference>
<feature type="signal peptide" evidence="11">
    <location>
        <begin position="1"/>
        <end position="35"/>
    </location>
</feature>
<keyword evidence="6 9" id="KW-0413">Isomerase</keyword>
<evidence type="ECO:0000256" key="3">
    <source>
        <dbReference type="ARBA" id="ARBA00022764"/>
    </source>
</evidence>
<dbReference type="InterPro" id="IPR015391">
    <property type="entry name" value="SurA_N"/>
</dbReference>
<dbReference type="Gene3D" id="1.10.4030.10">
    <property type="entry name" value="Porin chaperone SurA, peptide-binding domain"/>
    <property type="match status" value="1"/>
</dbReference>
<sequence>MTAEKIPAVRRALRLAALPAAALAGLLALSTPAPAQGTNRVAAVVNGDVITLNEVESRRRLLALSAGLTGGTGGRANDQILRLLIDERLRTQEVARRRIPVTDQDIATTVGDIESRNGLPPGGLRENLRRANIDPRVLYDQIRAQIGWNRLLRGQLGNQANVTDPEVADFIATQNARAGQPEFLVSEIFIPVSNPGQDAEVQRFVSDIIARLRQGAPFPMVATQFSQAQSALLGGDLGWISPERLDPEVAAIVRQMPEGAVSNPIRVPGGFVIVTLRQKRTAGRDMATMLTLRQAFFPFEGQVNPNAPTAQQLRQVERGQQLSETARSCEAVEAAARGGSRPADPGQIRQDTVSPPELRELLASLPIGRPSQPIISPDGVMVLVVCSRETRNLAEVTPEQARDRILRDRVELTSRQVLRDLQRRAQIDIRNTAQASEASAQQPAQQPQQQPAPRRR</sequence>
<dbReference type="SUPFAM" id="SSF109998">
    <property type="entry name" value="Triger factor/SurA peptide-binding domain-like"/>
    <property type="match status" value="1"/>
</dbReference>
<keyword evidence="5" id="KW-0143">Chaperone</keyword>
<evidence type="ECO:0000256" key="11">
    <source>
        <dbReference type="SAM" id="SignalP"/>
    </source>
</evidence>
<dbReference type="InterPro" id="IPR027304">
    <property type="entry name" value="Trigger_fact/SurA_dom_sf"/>
</dbReference>
<reference evidence="13 14" key="1">
    <citation type="submission" date="2020-03" db="EMBL/GenBank/DDBJ databases">
        <authorList>
            <person name="Sun Q."/>
        </authorList>
    </citation>
    <scope>NUCLEOTIDE SEQUENCE [LARGE SCALE GENOMIC DNA]</scope>
    <source>
        <strain evidence="13 14">JC162</strain>
    </source>
</reference>
<dbReference type="InterPro" id="IPR046357">
    <property type="entry name" value="PPIase_dom_sf"/>
</dbReference>
<dbReference type="PANTHER" id="PTHR47637:SF1">
    <property type="entry name" value="CHAPERONE SURA"/>
    <property type="match status" value="1"/>
</dbReference>
<feature type="chain" id="PRO_5032809605" description="Parvulin-like PPIase" evidence="11">
    <location>
        <begin position="36"/>
        <end position="456"/>
    </location>
</feature>
<evidence type="ECO:0000256" key="5">
    <source>
        <dbReference type="ARBA" id="ARBA00023186"/>
    </source>
</evidence>
<evidence type="ECO:0000256" key="9">
    <source>
        <dbReference type="PROSITE-ProRule" id="PRU00278"/>
    </source>
</evidence>
<keyword evidence="2 11" id="KW-0732">Signal</keyword>
<accession>A0A848EA19</accession>
<dbReference type="AlphaFoldDB" id="A0A848EA19"/>
<dbReference type="RefSeq" id="WP_170052643.1">
    <property type="nucleotide sequence ID" value="NZ_JABBKX010000001.1"/>
</dbReference>
<gene>
    <name evidence="13" type="ORF">GWK16_04045</name>
</gene>
<evidence type="ECO:0000259" key="12">
    <source>
        <dbReference type="PROSITE" id="PS50198"/>
    </source>
</evidence>
<evidence type="ECO:0000256" key="4">
    <source>
        <dbReference type="ARBA" id="ARBA00023110"/>
    </source>
</evidence>
<dbReference type="Proteomes" id="UP000548582">
    <property type="component" value="Unassembled WGS sequence"/>
</dbReference>
<keyword evidence="3" id="KW-0574">Periplasm</keyword>
<evidence type="ECO:0000313" key="14">
    <source>
        <dbReference type="Proteomes" id="UP000548582"/>
    </source>
</evidence>
<organism evidence="13 14">
    <name type="scientific">Neoroseomonas marina</name>
    <dbReference type="NCBI Taxonomy" id="1232220"/>
    <lineage>
        <taxon>Bacteria</taxon>
        <taxon>Pseudomonadati</taxon>
        <taxon>Pseudomonadota</taxon>
        <taxon>Alphaproteobacteria</taxon>
        <taxon>Acetobacterales</taxon>
        <taxon>Acetobacteraceae</taxon>
        <taxon>Neoroseomonas</taxon>
    </lineage>
</organism>
<proteinExistence type="predicted"/>
<dbReference type="InterPro" id="IPR050280">
    <property type="entry name" value="OMP_Chaperone_SurA"/>
</dbReference>
<feature type="domain" description="PpiC" evidence="12">
    <location>
        <begin position="180"/>
        <end position="278"/>
    </location>
</feature>
<feature type="region of interest" description="Disordered" evidence="10">
    <location>
        <begin position="335"/>
        <end position="354"/>
    </location>
</feature>
<dbReference type="InterPro" id="IPR000297">
    <property type="entry name" value="PPIase_PpiC"/>
</dbReference>
<evidence type="ECO:0000313" key="13">
    <source>
        <dbReference type="EMBL" id="NMJ40399.1"/>
    </source>
</evidence>
<name>A0A848EA19_9PROT</name>
<feature type="compositionally biased region" description="Low complexity" evidence="10">
    <location>
        <begin position="433"/>
        <end position="456"/>
    </location>
</feature>
<dbReference type="PANTHER" id="PTHR47637">
    <property type="entry name" value="CHAPERONE SURA"/>
    <property type="match status" value="1"/>
</dbReference>
<evidence type="ECO:0000256" key="6">
    <source>
        <dbReference type="ARBA" id="ARBA00023235"/>
    </source>
</evidence>
<dbReference type="Gene3D" id="3.10.50.40">
    <property type="match status" value="1"/>
</dbReference>
<dbReference type="GO" id="GO:0003755">
    <property type="term" value="F:peptidyl-prolyl cis-trans isomerase activity"/>
    <property type="evidence" value="ECO:0007669"/>
    <property type="project" value="UniProtKB-KW"/>
</dbReference>
<dbReference type="EMBL" id="JABBKX010000001">
    <property type="protein sequence ID" value="NMJ40399.1"/>
    <property type="molecule type" value="Genomic_DNA"/>
</dbReference>
<evidence type="ECO:0000256" key="8">
    <source>
        <dbReference type="ARBA" id="ARBA00031484"/>
    </source>
</evidence>
<dbReference type="Pfam" id="PF00639">
    <property type="entry name" value="Rotamase"/>
    <property type="match status" value="1"/>
</dbReference>
<evidence type="ECO:0000256" key="2">
    <source>
        <dbReference type="ARBA" id="ARBA00022729"/>
    </source>
</evidence>
<keyword evidence="14" id="KW-1185">Reference proteome</keyword>
<evidence type="ECO:0000256" key="7">
    <source>
        <dbReference type="ARBA" id="ARBA00030642"/>
    </source>
</evidence>
<evidence type="ECO:0000256" key="10">
    <source>
        <dbReference type="SAM" id="MobiDB-lite"/>
    </source>
</evidence>
<dbReference type="SUPFAM" id="SSF54534">
    <property type="entry name" value="FKBP-like"/>
    <property type="match status" value="2"/>
</dbReference>